<proteinExistence type="predicted"/>
<feature type="compositionally biased region" description="Basic and acidic residues" evidence="1">
    <location>
        <begin position="34"/>
        <end position="47"/>
    </location>
</feature>
<protein>
    <submittedName>
        <fullName evidence="2">Uncharacterized protein</fullName>
    </submittedName>
</protein>
<feature type="region of interest" description="Disordered" evidence="1">
    <location>
        <begin position="19"/>
        <end position="47"/>
    </location>
</feature>
<sequence length="178" mass="18996">MGFPVKRLLGLSQSLRAIHPQSLRGGTSSASRPAPEHECSAMPDRKSSGFEQVDAGMTSLSPFCQALRPTARATLTVLESQCDARNFSPRLDYPAVATRPSGQPARAFRQRGNTHIAMTNTAGSSCSTGHGVFAYGRAALLPMEVRRRAWSNTNDNAHAYRCAPPGRDPGGGAKGEQD</sequence>
<evidence type="ECO:0000313" key="2">
    <source>
        <dbReference type="EMBL" id="MEJ6008930.1"/>
    </source>
</evidence>
<reference evidence="2 3" key="1">
    <citation type="submission" date="2024-03" db="EMBL/GenBank/DDBJ databases">
        <authorList>
            <person name="Jo J.-H."/>
        </authorList>
    </citation>
    <scope>NUCLEOTIDE SEQUENCE [LARGE SCALE GENOMIC DNA]</scope>
    <source>
        <strain evidence="2 3">AS3R-12</strain>
    </source>
</reference>
<name>A0ABU8S557_9SPHN</name>
<accession>A0ABU8S557</accession>
<dbReference type="RefSeq" id="WP_339964618.1">
    <property type="nucleotide sequence ID" value="NZ_JBBHJY010000001.1"/>
</dbReference>
<dbReference type="Proteomes" id="UP001379235">
    <property type="component" value="Unassembled WGS sequence"/>
</dbReference>
<dbReference type="EMBL" id="JBBHJY010000001">
    <property type="protein sequence ID" value="MEJ6008930.1"/>
    <property type="molecule type" value="Genomic_DNA"/>
</dbReference>
<gene>
    <name evidence="2" type="ORF">WG900_03240</name>
</gene>
<evidence type="ECO:0000313" key="3">
    <source>
        <dbReference type="Proteomes" id="UP001379235"/>
    </source>
</evidence>
<feature type="compositionally biased region" description="Gly residues" evidence="1">
    <location>
        <begin position="168"/>
        <end position="178"/>
    </location>
</feature>
<organism evidence="2 3">
    <name type="scientific">Novosphingobium aquae</name>
    <dbReference type="NCBI Taxonomy" id="3133435"/>
    <lineage>
        <taxon>Bacteria</taxon>
        <taxon>Pseudomonadati</taxon>
        <taxon>Pseudomonadota</taxon>
        <taxon>Alphaproteobacteria</taxon>
        <taxon>Sphingomonadales</taxon>
        <taxon>Sphingomonadaceae</taxon>
        <taxon>Novosphingobium</taxon>
    </lineage>
</organism>
<comment type="caution">
    <text evidence="2">The sequence shown here is derived from an EMBL/GenBank/DDBJ whole genome shotgun (WGS) entry which is preliminary data.</text>
</comment>
<keyword evidence="3" id="KW-1185">Reference proteome</keyword>
<feature type="region of interest" description="Disordered" evidence="1">
    <location>
        <begin position="156"/>
        <end position="178"/>
    </location>
</feature>
<evidence type="ECO:0000256" key="1">
    <source>
        <dbReference type="SAM" id="MobiDB-lite"/>
    </source>
</evidence>